<dbReference type="Proteomes" id="UP000316621">
    <property type="component" value="Chromosome 2"/>
</dbReference>
<dbReference type="AlphaFoldDB" id="A0A4Y7IRL6"/>
<proteinExistence type="predicted"/>
<protein>
    <submittedName>
        <fullName evidence="1">Uncharacterized protein</fullName>
    </submittedName>
</protein>
<gene>
    <name evidence="1" type="ORF">C5167_019954</name>
</gene>
<evidence type="ECO:0000313" key="2">
    <source>
        <dbReference type="Proteomes" id="UP000316621"/>
    </source>
</evidence>
<dbReference type="Gramene" id="RZC51524">
    <property type="protein sequence ID" value="RZC51524"/>
    <property type="gene ID" value="C5167_019954"/>
</dbReference>
<sequence>MACSSLHGRIWNLQYFLTVDSWISSLGMDELQLDMKQLQQKGKEWLSVGAGVGNEFPL</sequence>
<organism evidence="1 2">
    <name type="scientific">Papaver somniferum</name>
    <name type="common">Opium poppy</name>
    <dbReference type="NCBI Taxonomy" id="3469"/>
    <lineage>
        <taxon>Eukaryota</taxon>
        <taxon>Viridiplantae</taxon>
        <taxon>Streptophyta</taxon>
        <taxon>Embryophyta</taxon>
        <taxon>Tracheophyta</taxon>
        <taxon>Spermatophyta</taxon>
        <taxon>Magnoliopsida</taxon>
        <taxon>Ranunculales</taxon>
        <taxon>Papaveraceae</taxon>
        <taxon>Papaveroideae</taxon>
        <taxon>Papaver</taxon>
    </lineage>
</organism>
<keyword evidence="2" id="KW-1185">Reference proteome</keyword>
<dbReference type="EMBL" id="CM010716">
    <property type="protein sequence ID" value="RZC51524.1"/>
    <property type="molecule type" value="Genomic_DNA"/>
</dbReference>
<evidence type="ECO:0000313" key="1">
    <source>
        <dbReference type="EMBL" id="RZC51524.1"/>
    </source>
</evidence>
<name>A0A4Y7IRL6_PAPSO</name>
<accession>A0A4Y7IRL6</accession>
<reference evidence="1 2" key="1">
    <citation type="journal article" date="2018" name="Science">
        <title>The opium poppy genome and morphinan production.</title>
        <authorList>
            <person name="Guo L."/>
            <person name="Winzer T."/>
            <person name="Yang X."/>
            <person name="Li Y."/>
            <person name="Ning Z."/>
            <person name="He Z."/>
            <person name="Teodor R."/>
            <person name="Lu Y."/>
            <person name="Bowser T.A."/>
            <person name="Graham I.A."/>
            <person name="Ye K."/>
        </authorList>
    </citation>
    <scope>NUCLEOTIDE SEQUENCE [LARGE SCALE GENOMIC DNA]</scope>
    <source>
        <strain evidence="2">cv. HN1</strain>
        <tissue evidence="1">Leaves</tissue>
    </source>
</reference>